<comment type="similarity">
    <text evidence="2 7">Belongs to the MlaE permease family.</text>
</comment>
<sequence length="278" mass="29837">MATVSSQPTPLEQLGSRTIGMISTLGDLISFCGQLALWMTTTYPRKRLLVPTFYQIGVRSVPVVAITGTFIGMVLAVQAYNQFAQMGLQTRLGSVINVSLVTELGPVLAATMLAGRIGGAMAAEIGTMKVTEQVDALRCLGVNPIRYLVVPRFLACVVLIPLLTVMADFMGVIGGALVSIKIMKIDAFYYWMHSRGFVGLWEVFTGLFKSLFFGAEIAIISCHRGFRSGAGAEGVGRSATEAFVYSFIAILASDFMLGILLNGIYNLIWPGQSASIGN</sequence>
<dbReference type="OrthoDB" id="9810518at2"/>
<dbReference type="KEGG" id="knv:Pan216_31360"/>
<feature type="transmembrane region" description="Helical" evidence="7">
    <location>
        <begin position="20"/>
        <end position="40"/>
    </location>
</feature>
<keyword evidence="6 7" id="KW-0472">Membrane</keyword>
<evidence type="ECO:0000256" key="4">
    <source>
        <dbReference type="ARBA" id="ARBA00022692"/>
    </source>
</evidence>
<dbReference type="EMBL" id="CP036279">
    <property type="protein sequence ID" value="QDU62269.1"/>
    <property type="molecule type" value="Genomic_DNA"/>
</dbReference>
<keyword evidence="5 7" id="KW-1133">Transmembrane helix</keyword>
<dbReference type="PANTHER" id="PTHR30188">
    <property type="entry name" value="ABC TRANSPORTER PERMEASE PROTEIN-RELATED"/>
    <property type="match status" value="1"/>
</dbReference>
<evidence type="ECO:0000256" key="1">
    <source>
        <dbReference type="ARBA" id="ARBA00004141"/>
    </source>
</evidence>
<feature type="transmembrane region" description="Helical" evidence="7">
    <location>
        <begin position="198"/>
        <end position="221"/>
    </location>
</feature>
<keyword evidence="3" id="KW-0813">Transport</keyword>
<evidence type="ECO:0000256" key="5">
    <source>
        <dbReference type="ARBA" id="ARBA00022989"/>
    </source>
</evidence>
<keyword evidence="9" id="KW-1185">Reference proteome</keyword>
<accession>A0A518B5M3</accession>
<dbReference type="InterPro" id="IPR003453">
    <property type="entry name" value="ABC_MlaE_roteobac"/>
</dbReference>
<evidence type="ECO:0000313" key="9">
    <source>
        <dbReference type="Proteomes" id="UP000317093"/>
    </source>
</evidence>
<evidence type="ECO:0000313" key="8">
    <source>
        <dbReference type="EMBL" id="QDU62269.1"/>
    </source>
</evidence>
<protein>
    <submittedName>
        <fullName evidence="8">ABC transport permease subunit MlaE</fullName>
    </submittedName>
</protein>
<evidence type="ECO:0000256" key="3">
    <source>
        <dbReference type="ARBA" id="ARBA00022448"/>
    </source>
</evidence>
<proteinExistence type="inferred from homology"/>
<dbReference type="InterPro" id="IPR030802">
    <property type="entry name" value="Permease_MalE"/>
</dbReference>
<dbReference type="GO" id="GO:0043190">
    <property type="term" value="C:ATP-binding cassette (ABC) transporter complex"/>
    <property type="evidence" value="ECO:0007669"/>
    <property type="project" value="InterPro"/>
</dbReference>
<organism evidence="8 9">
    <name type="scientific">Kolteria novifilia</name>
    <dbReference type="NCBI Taxonomy" id="2527975"/>
    <lineage>
        <taxon>Bacteria</taxon>
        <taxon>Pseudomonadati</taxon>
        <taxon>Planctomycetota</taxon>
        <taxon>Planctomycetia</taxon>
        <taxon>Kolteriales</taxon>
        <taxon>Kolteriaceae</taxon>
        <taxon>Kolteria</taxon>
    </lineage>
</organism>
<feature type="transmembrane region" description="Helical" evidence="7">
    <location>
        <begin position="242"/>
        <end position="265"/>
    </location>
</feature>
<comment type="subcellular location">
    <subcellularLocation>
        <location evidence="1">Membrane</location>
        <topology evidence="1">Multi-pass membrane protein</topology>
    </subcellularLocation>
</comment>
<evidence type="ECO:0000256" key="6">
    <source>
        <dbReference type="ARBA" id="ARBA00023136"/>
    </source>
</evidence>
<reference evidence="8 9" key="1">
    <citation type="submission" date="2019-02" db="EMBL/GenBank/DDBJ databases">
        <title>Deep-cultivation of Planctomycetes and their phenomic and genomic characterization uncovers novel biology.</title>
        <authorList>
            <person name="Wiegand S."/>
            <person name="Jogler M."/>
            <person name="Boedeker C."/>
            <person name="Pinto D."/>
            <person name="Vollmers J."/>
            <person name="Rivas-Marin E."/>
            <person name="Kohn T."/>
            <person name="Peeters S.H."/>
            <person name="Heuer A."/>
            <person name="Rast P."/>
            <person name="Oberbeckmann S."/>
            <person name="Bunk B."/>
            <person name="Jeske O."/>
            <person name="Meyerdierks A."/>
            <person name="Storesund J.E."/>
            <person name="Kallscheuer N."/>
            <person name="Luecker S."/>
            <person name="Lage O.M."/>
            <person name="Pohl T."/>
            <person name="Merkel B.J."/>
            <person name="Hornburger P."/>
            <person name="Mueller R.-W."/>
            <person name="Bruemmer F."/>
            <person name="Labrenz M."/>
            <person name="Spormann A.M."/>
            <person name="Op den Camp H."/>
            <person name="Overmann J."/>
            <person name="Amann R."/>
            <person name="Jetten M.S.M."/>
            <person name="Mascher T."/>
            <person name="Medema M.H."/>
            <person name="Devos D.P."/>
            <person name="Kaster A.-K."/>
            <person name="Ovreas L."/>
            <person name="Rohde M."/>
            <person name="Galperin M.Y."/>
            <person name="Jogler C."/>
        </authorList>
    </citation>
    <scope>NUCLEOTIDE SEQUENCE [LARGE SCALE GENOMIC DNA]</scope>
    <source>
        <strain evidence="8 9">Pan216</strain>
    </source>
</reference>
<feature type="transmembrane region" description="Helical" evidence="7">
    <location>
        <begin position="92"/>
        <end position="114"/>
    </location>
</feature>
<feature type="transmembrane region" description="Helical" evidence="7">
    <location>
        <begin position="153"/>
        <end position="178"/>
    </location>
</feature>
<dbReference type="Proteomes" id="UP000317093">
    <property type="component" value="Chromosome"/>
</dbReference>
<dbReference type="PANTHER" id="PTHR30188:SF4">
    <property type="entry name" value="PROTEIN TRIGALACTOSYLDIACYLGLYCEROL 1, CHLOROPLASTIC"/>
    <property type="match status" value="1"/>
</dbReference>
<dbReference type="AlphaFoldDB" id="A0A518B5M3"/>
<evidence type="ECO:0000256" key="7">
    <source>
        <dbReference type="RuleBase" id="RU362044"/>
    </source>
</evidence>
<name>A0A518B5M3_9BACT</name>
<dbReference type="GO" id="GO:0005548">
    <property type="term" value="F:phospholipid transporter activity"/>
    <property type="evidence" value="ECO:0007669"/>
    <property type="project" value="TreeGrafter"/>
</dbReference>
<keyword evidence="4 7" id="KW-0812">Transmembrane</keyword>
<dbReference type="RefSeq" id="WP_145258893.1">
    <property type="nucleotide sequence ID" value="NZ_CP036279.1"/>
</dbReference>
<gene>
    <name evidence="8" type="primary">mlaE_1</name>
    <name evidence="8" type="ORF">Pan216_31360</name>
</gene>
<dbReference type="NCBIfam" id="TIGR00056">
    <property type="entry name" value="MlaE family lipid ABC transporter permease subunit"/>
    <property type="match status" value="1"/>
</dbReference>
<dbReference type="Pfam" id="PF02405">
    <property type="entry name" value="MlaE"/>
    <property type="match status" value="1"/>
</dbReference>
<evidence type="ECO:0000256" key="2">
    <source>
        <dbReference type="ARBA" id="ARBA00007556"/>
    </source>
</evidence>
<feature type="transmembrane region" description="Helical" evidence="7">
    <location>
        <begin position="61"/>
        <end position="80"/>
    </location>
</feature>